<accession>A0A9D4YZW4</accession>
<name>A0A9D4YZW4_CHLVU</name>
<organism evidence="2 3">
    <name type="scientific">Chlorella vulgaris</name>
    <name type="common">Green alga</name>
    <dbReference type="NCBI Taxonomy" id="3077"/>
    <lineage>
        <taxon>Eukaryota</taxon>
        <taxon>Viridiplantae</taxon>
        <taxon>Chlorophyta</taxon>
        <taxon>core chlorophytes</taxon>
        <taxon>Trebouxiophyceae</taxon>
        <taxon>Chlorellales</taxon>
        <taxon>Chlorellaceae</taxon>
        <taxon>Chlorella clade</taxon>
        <taxon>Chlorella</taxon>
    </lineage>
</organism>
<sequence>MASRGVKERAGRWNQEVAAASEELRRTRKAVVDVQASLAALEEEAAGGAESLKALARLHRLDEEAASLAQQVAGNLQAAVGLCQSEAAQGAAARQWAVIGVEAASQRESELRGEFEAARQRLDAALEGQQAAISGSIEQLALQQAVEVAAEELGLLTEQQQRRRALEEAAAATAADARQQSAARGRLAADLAACQQAQHAVAADLEQASSAAAVAALLASLTAEEPSGGHSGTAVGCGSRGGGSQRWRLPPSFQCFGVSDLEGCQQYAEALQVLAGRKLGGVVADSTEAAAALMAAGGGTRIWPLDGLAAPDGTQQQCRAAQHFPDGETGGGLLRFEEAHRPALLRAFGAHVIAASDAARSVRPSGRITCHSNRQPQRLVVPGGRTLLAVPPAATPDVCDSAEEETETAYGCQYHEARDFSHLRPRVKERRASRSASLGTFEEGNTPAQQAYLKQLKETSKNLDKVIKAMRQMMFLRAVALVALSISASISLMVLGAVYVLEHFP</sequence>
<dbReference type="AlphaFoldDB" id="A0A9D4YZW4"/>
<comment type="caution">
    <text evidence="2">The sequence shown here is derived from an EMBL/GenBank/DDBJ whole genome shotgun (WGS) entry which is preliminary data.</text>
</comment>
<keyword evidence="1" id="KW-1133">Transmembrane helix</keyword>
<evidence type="ECO:0000256" key="1">
    <source>
        <dbReference type="SAM" id="Phobius"/>
    </source>
</evidence>
<keyword evidence="3" id="KW-1185">Reference proteome</keyword>
<dbReference type="OrthoDB" id="2021164at2759"/>
<keyword evidence="1" id="KW-0812">Transmembrane</keyword>
<protein>
    <submittedName>
        <fullName evidence="2">Uncharacterized protein</fullName>
    </submittedName>
</protein>
<reference evidence="2" key="2">
    <citation type="submission" date="2020-11" db="EMBL/GenBank/DDBJ databases">
        <authorList>
            <person name="Cecchin M."/>
            <person name="Marcolungo L."/>
            <person name="Rossato M."/>
            <person name="Girolomoni L."/>
            <person name="Cosentino E."/>
            <person name="Cuine S."/>
            <person name="Li-Beisson Y."/>
            <person name="Delledonne M."/>
            <person name="Ballottari M."/>
        </authorList>
    </citation>
    <scope>NUCLEOTIDE SEQUENCE</scope>
    <source>
        <strain evidence="2">211/11P</strain>
        <tissue evidence="2">Whole cell</tissue>
    </source>
</reference>
<dbReference type="Proteomes" id="UP001055712">
    <property type="component" value="Unassembled WGS sequence"/>
</dbReference>
<gene>
    <name evidence="2" type="ORF">D9Q98_003090</name>
</gene>
<evidence type="ECO:0000313" key="3">
    <source>
        <dbReference type="Proteomes" id="UP001055712"/>
    </source>
</evidence>
<proteinExistence type="predicted"/>
<evidence type="ECO:0000313" key="2">
    <source>
        <dbReference type="EMBL" id="KAI3435039.1"/>
    </source>
</evidence>
<feature type="transmembrane region" description="Helical" evidence="1">
    <location>
        <begin position="475"/>
        <end position="501"/>
    </location>
</feature>
<reference evidence="2" key="1">
    <citation type="journal article" date="2019" name="Plant J.">
        <title>Chlorella vulgaris genome assembly and annotation reveals the molecular basis for metabolic acclimation to high light conditions.</title>
        <authorList>
            <person name="Cecchin M."/>
            <person name="Marcolungo L."/>
            <person name="Rossato M."/>
            <person name="Girolomoni L."/>
            <person name="Cosentino E."/>
            <person name="Cuine S."/>
            <person name="Li-Beisson Y."/>
            <person name="Delledonne M."/>
            <person name="Ballottari M."/>
        </authorList>
    </citation>
    <scope>NUCLEOTIDE SEQUENCE</scope>
    <source>
        <strain evidence="2">211/11P</strain>
    </source>
</reference>
<dbReference type="EMBL" id="SIDB01000003">
    <property type="protein sequence ID" value="KAI3435039.1"/>
    <property type="molecule type" value="Genomic_DNA"/>
</dbReference>
<keyword evidence="1" id="KW-0472">Membrane</keyword>